<keyword evidence="3" id="KW-1185">Reference proteome</keyword>
<keyword evidence="1" id="KW-0378">Hydrolase</keyword>
<reference evidence="1 3" key="2">
    <citation type="journal article" date="2014" name="BMC Genomics">
        <title>An improved genome release (version Mt4.0) for the model legume Medicago truncatula.</title>
        <authorList>
            <person name="Tang H."/>
            <person name="Krishnakumar V."/>
            <person name="Bidwell S."/>
            <person name="Rosen B."/>
            <person name="Chan A."/>
            <person name="Zhou S."/>
            <person name="Gentzbittel L."/>
            <person name="Childs K.L."/>
            <person name="Yandell M."/>
            <person name="Gundlach H."/>
            <person name="Mayer K.F."/>
            <person name="Schwartz D.C."/>
            <person name="Town C.D."/>
        </authorList>
    </citation>
    <scope>GENOME REANNOTATION</scope>
    <source>
        <strain evidence="1">A17</strain>
        <strain evidence="2 3">cv. Jemalong A17</strain>
    </source>
</reference>
<proteinExistence type="predicted"/>
<evidence type="ECO:0000313" key="3">
    <source>
        <dbReference type="Proteomes" id="UP000002051"/>
    </source>
</evidence>
<dbReference type="AlphaFoldDB" id="G7ICE5"/>
<dbReference type="PaxDb" id="3880-AES59346"/>
<gene>
    <name evidence="1" type="ordered locus">MTR_1g018410</name>
</gene>
<organism evidence="1 3">
    <name type="scientific">Medicago truncatula</name>
    <name type="common">Barrel medic</name>
    <name type="synonym">Medicago tribuloides</name>
    <dbReference type="NCBI Taxonomy" id="3880"/>
    <lineage>
        <taxon>Eukaryota</taxon>
        <taxon>Viridiplantae</taxon>
        <taxon>Streptophyta</taxon>
        <taxon>Embryophyta</taxon>
        <taxon>Tracheophyta</taxon>
        <taxon>Spermatophyta</taxon>
        <taxon>Magnoliopsida</taxon>
        <taxon>eudicotyledons</taxon>
        <taxon>Gunneridae</taxon>
        <taxon>Pentapetalae</taxon>
        <taxon>rosids</taxon>
        <taxon>fabids</taxon>
        <taxon>Fabales</taxon>
        <taxon>Fabaceae</taxon>
        <taxon>Papilionoideae</taxon>
        <taxon>50 kb inversion clade</taxon>
        <taxon>NPAAA clade</taxon>
        <taxon>Hologalegina</taxon>
        <taxon>IRL clade</taxon>
        <taxon>Trifolieae</taxon>
        <taxon>Medicago</taxon>
    </lineage>
</organism>
<dbReference type="HOGENOM" id="CLU_2593315_0_0_1"/>
<evidence type="ECO:0000313" key="2">
    <source>
        <dbReference type="EnsemblPlants" id="AES59346"/>
    </source>
</evidence>
<reference evidence="2" key="3">
    <citation type="submission" date="2015-04" db="UniProtKB">
        <authorList>
            <consortium name="EnsemblPlants"/>
        </authorList>
    </citation>
    <scope>IDENTIFICATION</scope>
    <source>
        <strain evidence="2">cv. Jemalong A17</strain>
    </source>
</reference>
<dbReference type="Proteomes" id="UP000002051">
    <property type="component" value="Unassembled WGS sequence"/>
</dbReference>
<accession>G7ICE5</accession>
<reference evidence="1 3" key="1">
    <citation type="journal article" date="2011" name="Nature">
        <title>The Medicago genome provides insight into the evolution of rhizobial symbioses.</title>
        <authorList>
            <person name="Young N.D."/>
            <person name="Debelle F."/>
            <person name="Oldroyd G.E."/>
            <person name="Geurts R."/>
            <person name="Cannon S.B."/>
            <person name="Udvardi M.K."/>
            <person name="Benedito V.A."/>
            <person name="Mayer K.F."/>
            <person name="Gouzy J."/>
            <person name="Schoof H."/>
            <person name="Van de Peer Y."/>
            <person name="Proost S."/>
            <person name="Cook D.R."/>
            <person name="Meyers B.C."/>
            <person name="Spannagl M."/>
            <person name="Cheung F."/>
            <person name="De Mita S."/>
            <person name="Krishnakumar V."/>
            <person name="Gundlach H."/>
            <person name="Zhou S."/>
            <person name="Mudge J."/>
            <person name="Bharti A.K."/>
            <person name="Murray J.D."/>
            <person name="Naoumkina M.A."/>
            <person name="Rosen B."/>
            <person name="Silverstein K.A."/>
            <person name="Tang H."/>
            <person name="Rombauts S."/>
            <person name="Zhao P.X."/>
            <person name="Zhou P."/>
            <person name="Barbe V."/>
            <person name="Bardou P."/>
            <person name="Bechner M."/>
            <person name="Bellec A."/>
            <person name="Berger A."/>
            <person name="Berges H."/>
            <person name="Bidwell S."/>
            <person name="Bisseling T."/>
            <person name="Choisne N."/>
            <person name="Couloux A."/>
            <person name="Denny R."/>
            <person name="Deshpande S."/>
            <person name="Dai X."/>
            <person name="Doyle J.J."/>
            <person name="Dudez A.M."/>
            <person name="Farmer A.D."/>
            <person name="Fouteau S."/>
            <person name="Franken C."/>
            <person name="Gibelin C."/>
            <person name="Gish J."/>
            <person name="Goldstein S."/>
            <person name="Gonzalez A.J."/>
            <person name="Green P.J."/>
            <person name="Hallab A."/>
            <person name="Hartog M."/>
            <person name="Hua A."/>
            <person name="Humphray S.J."/>
            <person name="Jeong D.H."/>
            <person name="Jing Y."/>
            <person name="Jocker A."/>
            <person name="Kenton S.M."/>
            <person name="Kim D.J."/>
            <person name="Klee K."/>
            <person name="Lai H."/>
            <person name="Lang C."/>
            <person name="Lin S."/>
            <person name="Macmil S.L."/>
            <person name="Magdelenat G."/>
            <person name="Matthews L."/>
            <person name="McCorrison J."/>
            <person name="Monaghan E.L."/>
            <person name="Mun J.H."/>
            <person name="Najar F.Z."/>
            <person name="Nicholson C."/>
            <person name="Noirot C."/>
            <person name="O'Bleness M."/>
            <person name="Paule C.R."/>
            <person name="Poulain J."/>
            <person name="Prion F."/>
            <person name="Qin B."/>
            <person name="Qu C."/>
            <person name="Retzel E.F."/>
            <person name="Riddle C."/>
            <person name="Sallet E."/>
            <person name="Samain S."/>
            <person name="Samson N."/>
            <person name="Sanders I."/>
            <person name="Saurat O."/>
            <person name="Scarpelli C."/>
            <person name="Schiex T."/>
            <person name="Segurens B."/>
            <person name="Severin A.J."/>
            <person name="Sherrier D.J."/>
            <person name="Shi R."/>
            <person name="Sims S."/>
            <person name="Singer S.R."/>
            <person name="Sinharoy S."/>
            <person name="Sterck L."/>
            <person name="Viollet A."/>
            <person name="Wang B.B."/>
            <person name="Wang K."/>
            <person name="Wang M."/>
            <person name="Wang X."/>
            <person name="Warfsmann J."/>
            <person name="Weissenbach J."/>
            <person name="White D.D."/>
            <person name="White J.D."/>
            <person name="Wiley G.B."/>
            <person name="Wincker P."/>
            <person name="Xing Y."/>
            <person name="Yang L."/>
            <person name="Yao Z."/>
            <person name="Ying F."/>
            <person name="Zhai J."/>
            <person name="Zhou L."/>
            <person name="Zuber A."/>
            <person name="Denarie J."/>
            <person name="Dixon R.A."/>
            <person name="May G.D."/>
            <person name="Schwartz D.C."/>
            <person name="Rogers J."/>
            <person name="Quetier F."/>
            <person name="Town C.D."/>
            <person name="Roe B.A."/>
        </authorList>
    </citation>
    <scope>NUCLEOTIDE SEQUENCE [LARGE SCALE GENOMIC DNA]</scope>
    <source>
        <strain evidence="1">A17</strain>
        <strain evidence="2 3">cv. Jemalong A17</strain>
    </source>
</reference>
<dbReference type="EnsemblPlants" id="AES59346">
    <property type="protein sequence ID" value="AES59346"/>
    <property type="gene ID" value="MTR_1g018410"/>
</dbReference>
<name>G7ICE5_MEDTR</name>
<dbReference type="EMBL" id="CM001217">
    <property type="protein sequence ID" value="AES59346.1"/>
    <property type="molecule type" value="Genomic_DNA"/>
</dbReference>
<evidence type="ECO:0000313" key="1">
    <source>
        <dbReference type="EMBL" id="AES59346.1"/>
    </source>
</evidence>
<dbReference type="STRING" id="3880.G7ICE5"/>
<sequence length="80" mass="9281">MFSFQTEPCSSLIMRQDKSREFSHFENNKDKFKAALLQQVNDLLVRICIETTTARGIVEELEASINKTNREGASIRPHFY</sequence>
<dbReference type="GO" id="GO:0016787">
    <property type="term" value="F:hydrolase activity"/>
    <property type="evidence" value="ECO:0007669"/>
    <property type="project" value="UniProtKB-KW"/>
</dbReference>
<protein>
    <submittedName>
        <fullName evidence="1">P-loop nucleoside triphosphate hydrolase superfamily protein, putative</fullName>
    </submittedName>
</protein>